<dbReference type="EMBL" id="BAABLO010000012">
    <property type="protein sequence ID" value="GAA4730834.1"/>
    <property type="molecule type" value="Genomic_DNA"/>
</dbReference>
<feature type="signal peptide" evidence="1">
    <location>
        <begin position="1"/>
        <end position="29"/>
    </location>
</feature>
<feature type="chain" id="PRO_5047358527" description="Secreted protein" evidence="1">
    <location>
        <begin position="30"/>
        <end position="63"/>
    </location>
</feature>
<evidence type="ECO:0008006" key="4">
    <source>
        <dbReference type="Google" id="ProtNLM"/>
    </source>
</evidence>
<reference evidence="3" key="1">
    <citation type="journal article" date="2019" name="Int. J. Syst. Evol. Microbiol.">
        <title>The Global Catalogue of Microorganisms (GCM) 10K type strain sequencing project: providing services to taxonomists for standard genome sequencing and annotation.</title>
        <authorList>
            <consortium name="The Broad Institute Genomics Platform"/>
            <consortium name="The Broad Institute Genome Sequencing Center for Infectious Disease"/>
            <person name="Wu L."/>
            <person name="Ma J."/>
        </authorList>
    </citation>
    <scope>NUCLEOTIDE SEQUENCE [LARGE SCALE GENOMIC DNA]</scope>
    <source>
        <strain evidence="3">JCM 18961</strain>
    </source>
</reference>
<protein>
    <recommendedName>
        <fullName evidence="4">Secreted protein</fullName>
    </recommendedName>
</protein>
<dbReference type="Proteomes" id="UP001500556">
    <property type="component" value="Unassembled WGS sequence"/>
</dbReference>
<name>A0ABP8YLN3_9MICO</name>
<accession>A0ABP8YLN3</accession>
<evidence type="ECO:0000313" key="2">
    <source>
        <dbReference type="EMBL" id="GAA4730834.1"/>
    </source>
</evidence>
<dbReference type="RefSeq" id="WP_345504898.1">
    <property type="nucleotide sequence ID" value="NZ_BAABLO010000012.1"/>
</dbReference>
<evidence type="ECO:0000313" key="3">
    <source>
        <dbReference type="Proteomes" id="UP001500556"/>
    </source>
</evidence>
<comment type="caution">
    <text evidence="2">The sequence shown here is derived from an EMBL/GenBank/DDBJ whole genome shotgun (WGS) entry which is preliminary data.</text>
</comment>
<keyword evidence="1" id="KW-0732">Signal</keyword>
<gene>
    <name evidence="2" type="ORF">GCM10025782_32400</name>
</gene>
<organism evidence="2 3">
    <name type="scientific">Pedococcus ginsenosidimutans</name>
    <dbReference type="NCBI Taxonomy" id="490570"/>
    <lineage>
        <taxon>Bacteria</taxon>
        <taxon>Bacillati</taxon>
        <taxon>Actinomycetota</taxon>
        <taxon>Actinomycetes</taxon>
        <taxon>Micrococcales</taxon>
        <taxon>Intrasporangiaceae</taxon>
        <taxon>Pedococcus</taxon>
    </lineage>
</organism>
<keyword evidence="3" id="KW-1185">Reference proteome</keyword>
<proteinExistence type="predicted"/>
<evidence type="ECO:0000256" key="1">
    <source>
        <dbReference type="SAM" id="SignalP"/>
    </source>
</evidence>
<sequence length="63" mass="6640">MGTMRGTINRKVALRLALALVAGWAFWQAAQPTPDCTRWGAGNAVEAAMPATGLVQAPVSCQR</sequence>